<dbReference type="InterPro" id="IPR021027">
    <property type="entry name" value="Transposase_put_HTH"/>
</dbReference>
<dbReference type="PANTHER" id="PTHR30405">
    <property type="entry name" value="TRANSPOSASE"/>
    <property type="match status" value="1"/>
</dbReference>
<keyword evidence="7" id="KW-0233">DNA recombination</keyword>
<dbReference type="InterPro" id="IPR001959">
    <property type="entry name" value="Transposase"/>
</dbReference>
<keyword evidence="6" id="KW-0238">DNA-binding</keyword>
<evidence type="ECO:0000256" key="7">
    <source>
        <dbReference type="ARBA" id="ARBA00023172"/>
    </source>
</evidence>
<proteinExistence type="inferred from homology"/>
<dbReference type="Proteomes" id="UP000234331">
    <property type="component" value="Unassembled WGS sequence"/>
</dbReference>
<dbReference type="NCBIfam" id="NF040570">
    <property type="entry name" value="guided_TnpB"/>
    <property type="match status" value="1"/>
</dbReference>
<dbReference type="Pfam" id="PF12323">
    <property type="entry name" value="HTH_OrfB_IS605"/>
    <property type="match status" value="1"/>
</dbReference>
<dbReference type="InterPro" id="IPR053470">
    <property type="entry name" value="RNA-guided_DNA_endonuclease"/>
</dbReference>
<evidence type="ECO:0000256" key="2">
    <source>
        <dbReference type="ARBA" id="ARBA00011044"/>
    </source>
</evidence>
<evidence type="ECO:0000313" key="13">
    <source>
        <dbReference type="Proteomes" id="UP000234331"/>
    </source>
</evidence>
<evidence type="ECO:0000259" key="9">
    <source>
        <dbReference type="Pfam" id="PF01385"/>
    </source>
</evidence>
<evidence type="ECO:0000259" key="11">
    <source>
        <dbReference type="Pfam" id="PF12323"/>
    </source>
</evidence>
<feature type="domain" description="Cas12f1-like TNB" evidence="10">
    <location>
        <begin position="326"/>
        <end position="391"/>
    </location>
</feature>
<dbReference type="NCBIfam" id="NF038280">
    <property type="entry name" value="IS607_TnpB"/>
    <property type="match status" value="1"/>
</dbReference>
<dbReference type="Pfam" id="PF01385">
    <property type="entry name" value="OrfB_IS605"/>
    <property type="match status" value="1"/>
</dbReference>
<keyword evidence="3" id="KW-0815">Transposition</keyword>
<dbReference type="InterPro" id="IPR010095">
    <property type="entry name" value="Cas12f1-like_TNB"/>
</dbReference>
<accession>A0A2I2KV36</accession>
<evidence type="ECO:0000256" key="6">
    <source>
        <dbReference type="ARBA" id="ARBA00023125"/>
    </source>
</evidence>
<dbReference type="RefSeq" id="WP_101832986.1">
    <property type="nucleotide sequence ID" value="NZ_FZMO01000268.1"/>
</dbReference>
<feature type="domain" description="Probable transposase IS891/IS1136/IS1341" evidence="9">
    <location>
        <begin position="193"/>
        <end position="312"/>
    </location>
</feature>
<dbReference type="GO" id="GO:0046872">
    <property type="term" value="F:metal ion binding"/>
    <property type="evidence" value="ECO:0007669"/>
    <property type="project" value="UniProtKB-KW"/>
</dbReference>
<keyword evidence="5" id="KW-0862">Zinc</keyword>
<evidence type="ECO:0000256" key="8">
    <source>
        <dbReference type="SAM" id="MobiDB-lite"/>
    </source>
</evidence>
<dbReference type="GO" id="GO:0032196">
    <property type="term" value="P:transposition"/>
    <property type="evidence" value="ECO:0007669"/>
    <property type="project" value="UniProtKB-KW"/>
</dbReference>
<feature type="region of interest" description="Disordered" evidence="8">
    <location>
        <begin position="405"/>
        <end position="442"/>
    </location>
</feature>
<comment type="similarity">
    <text evidence="2">In the N-terminal section; belongs to the transposase 2 family.</text>
</comment>
<dbReference type="OrthoDB" id="6230307at2"/>
<dbReference type="Pfam" id="PF07282">
    <property type="entry name" value="Cas12f1-like_TNB"/>
    <property type="match status" value="1"/>
</dbReference>
<evidence type="ECO:0000256" key="1">
    <source>
        <dbReference type="ARBA" id="ARBA00008761"/>
    </source>
</evidence>
<dbReference type="InterPro" id="IPR051399">
    <property type="entry name" value="RNA-guided_DNA_endo/Transpos"/>
</dbReference>
<dbReference type="GO" id="GO:0006310">
    <property type="term" value="P:DNA recombination"/>
    <property type="evidence" value="ECO:0007669"/>
    <property type="project" value="UniProtKB-KW"/>
</dbReference>
<evidence type="ECO:0000256" key="5">
    <source>
        <dbReference type="ARBA" id="ARBA00022833"/>
    </source>
</evidence>
<organism evidence="12 13">
    <name type="scientific">Frankia canadensis</name>
    <dbReference type="NCBI Taxonomy" id="1836972"/>
    <lineage>
        <taxon>Bacteria</taxon>
        <taxon>Bacillati</taxon>
        <taxon>Actinomycetota</taxon>
        <taxon>Actinomycetes</taxon>
        <taxon>Frankiales</taxon>
        <taxon>Frankiaceae</taxon>
        <taxon>Frankia</taxon>
    </lineage>
</organism>
<dbReference type="EMBL" id="FZMO01000268">
    <property type="protein sequence ID" value="SNQ49520.1"/>
    <property type="molecule type" value="Genomic_DNA"/>
</dbReference>
<evidence type="ECO:0000259" key="10">
    <source>
        <dbReference type="Pfam" id="PF07282"/>
    </source>
</evidence>
<feature type="domain" description="Transposase putative helix-turn-helix" evidence="11">
    <location>
        <begin position="1"/>
        <end position="46"/>
    </location>
</feature>
<reference evidence="12 13" key="1">
    <citation type="submission" date="2017-06" db="EMBL/GenBank/DDBJ databases">
        <authorList>
            <person name="Kim H.J."/>
            <person name="Triplett B.A."/>
        </authorList>
    </citation>
    <scope>NUCLEOTIDE SEQUENCE [LARGE SCALE GENOMIC DNA]</scope>
    <source>
        <strain evidence="12">FRACA_ARgP5</strain>
    </source>
</reference>
<comment type="similarity">
    <text evidence="1">In the C-terminal section; belongs to the transposase 35 family.</text>
</comment>
<name>A0A2I2KV36_9ACTN</name>
<dbReference type="GO" id="GO:0003677">
    <property type="term" value="F:DNA binding"/>
    <property type="evidence" value="ECO:0007669"/>
    <property type="project" value="UniProtKB-KW"/>
</dbReference>
<dbReference type="AlphaFoldDB" id="A0A2I2KV36"/>
<evidence type="ECO:0000256" key="3">
    <source>
        <dbReference type="ARBA" id="ARBA00022578"/>
    </source>
</evidence>
<dbReference type="PANTHER" id="PTHR30405:SF11">
    <property type="entry name" value="RNA-GUIDED DNA ENDONUCLEASE RV2885C-RELATED"/>
    <property type="match status" value="1"/>
</dbReference>
<dbReference type="NCBIfam" id="TIGR01766">
    <property type="entry name" value="IS200/IS605 family accessory protein TnpB-like domain"/>
    <property type="match status" value="1"/>
</dbReference>
<gene>
    <name evidence="12" type="ORF">FRACA_340030</name>
</gene>
<evidence type="ECO:0000256" key="4">
    <source>
        <dbReference type="ARBA" id="ARBA00022723"/>
    </source>
</evidence>
<sequence length="442" mass="48027">MRTLAAYRFALDPNDAQLAALSRHAGAARFAFNWGLARVKAALSQREAEKSYGIPDSALTAVPWTLPALRLAWNQVKNDVAGWWAVCSKEAFSAGLDHLARGLKAFSDSRRGKRKGRRVGFPRFRKRGKGRDSFRYTTGAYGPAGDVRVKLPRIGRVKVCESMGALTGRLAGGSARLLGATVSRSAGRWFVSFTVEVDREVPAGPSPRQRRAGPVGVDLGVKHLAVLSTGETIPNPKHLGGSLRRLRTASRAYVRSKPGSAGRRKRAGRLARIHARVACQRRDGLRKLTTRLAKNHDTIVVEDLHVTGMVRNRRLARAVADTGMAQIRRQLAYKTGWYGSTLVVADRWYPSSKTCSGCGWRNPNLTLSDRTFICQSCRLVLDRDLNAAVNLRSLVAASASETVNARGVDRKTRASGRVAAKREPGTARADQTGSASPRGGAA</sequence>
<keyword evidence="4" id="KW-0479">Metal-binding</keyword>
<keyword evidence="13" id="KW-1185">Reference proteome</keyword>
<protein>
    <submittedName>
        <fullName evidence="12">Transposase</fullName>
    </submittedName>
</protein>
<evidence type="ECO:0000313" key="12">
    <source>
        <dbReference type="EMBL" id="SNQ49520.1"/>
    </source>
</evidence>